<evidence type="ECO:0000256" key="1">
    <source>
        <dbReference type="ARBA" id="ARBA00023002"/>
    </source>
</evidence>
<dbReference type="InterPro" id="IPR000683">
    <property type="entry name" value="Gfo/Idh/MocA-like_OxRdtase_N"/>
</dbReference>
<dbReference type="SUPFAM" id="SSF55347">
    <property type="entry name" value="Glyceraldehyde-3-phosphate dehydrogenase-like, C-terminal domain"/>
    <property type="match status" value="1"/>
</dbReference>
<dbReference type="Pfam" id="PF01408">
    <property type="entry name" value="GFO_IDH_MocA"/>
    <property type="match status" value="1"/>
</dbReference>
<dbReference type="Proteomes" id="UP001165269">
    <property type="component" value="Unassembled WGS sequence"/>
</dbReference>
<dbReference type="EMBL" id="JALDAY010000002">
    <property type="protein sequence ID" value="MCI3270764.1"/>
    <property type="molecule type" value="Genomic_DNA"/>
</dbReference>
<protein>
    <submittedName>
        <fullName evidence="4">Gfo/Idh/MocA family oxidoreductase</fullName>
    </submittedName>
</protein>
<dbReference type="Pfam" id="PF22725">
    <property type="entry name" value="GFO_IDH_MocA_C3"/>
    <property type="match status" value="1"/>
</dbReference>
<dbReference type="PANTHER" id="PTHR43818:SF11">
    <property type="entry name" value="BCDNA.GH03377"/>
    <property type="match status" value="1"/>
</dbReference>
<dbReference type="Gene3D" id="3.40.50.720">
    <property type="entry name" value="NAD(P)-binding Rossmann-like Domain"/>
    <property type="match status" value="1"/>
</dbReference>
<feature type="domain" description="Gfo/Idh/MocA-like oxidoreductase N-terminal" evidence="2">
    <location>
        <begin position="6"/>
        <end position="121"/>
    </location>
</feature>
<dbReference type="RefSeq" id="WP_242762156.1">
    <property type="nucleotide sequence ID" value="NZ_JALDAY010000002.1"/>
</dbReference>
<dbReference type="InterPro" id="IPR055170">
    <property type="entry name" value="GFO_IDH_MocA-like_dom"/>
</dbReference>
<organism evidence="4 5">
    <name type="scientific">Streptomyces cylindrosporus</name>
    <dbReference type="NCBI Taxonomy" id="2927583"/>
    <lineage>
        <taxon>Bacteria</taxon>
        <taxon>Bacillati</taxon>
        <taxon>Actinomycetota</taxon>
        <taxon>Actinomycetes</taxon>
        <taxon>Kitasatosporales</taxon>
        <taxon>Streptomycetaceae</taxon>
        <taxon>Streptomyces</taxon>
    </lineage>
</organism>
<evidence type="ECO:0000313" key="5">
    <source>
        <dbReference type="Proteomes" id="UP001165269"/>
    </source>
</evidence>
<feature type="domain" description="GFO/IDH/MocA-like oxidoreductase" evidence="3">
    <location>
        <begin position="131"/>
        <end position="268"/>
    </location>
</feature>
<evidence type="ECO:0000259" key="2">
    <source>
        <dbReference type="Pfam" id="PF01408"/>
    </source>
</evidence>
<evidence type="ECO:0000259" key="3">
    <source>
        <dbReference type="Pfam" id="PF22725"/>
    </source>
</evidence>
<dbReference type="InterPro" id="IPR036291">
    <property type="entry name" value="NAD(P)-bd_dom_sf"/>
</dbReference>
<dbReference type="SUPFAM" id="SSF51735">
    <property type="entry name" value="NAD(P)-binding Rossmann-fold domains"/>
    <property type="match status" value="1"/>
</dbReference>
<accession>A0ABS9Y165</accession>
<gene>
    <name evidence="4" type="ORF">MQP27_06515</name>
</gene>
<evidence type="ECO:0000313" key="4">
    <source>
        <dbReference type="EMBL" id="MCI3270764.1"/>
    </source>
</evidence>
<dbReference type="PANTHER" id="PTHR43818">
    <property type="entry name" value="BCDNA.GH03377"/>
    <property type="match status" value="1"/>
</dbReference>
<name>A0ABS9Y165_9ACTN</name>
<reference evidence="4" key="1">
    <citation type="submission" date="2022-03" db="EMBL/GenBank/DDBJ databases">
        <title>Streptomyces 7R015 and 7R016 isolated from Barleria lupulina in Thailand.</title>
        <authorList>
            <person name="Kanchanasin P."/>
            <person name="Phongsopitanun W."/>
            <person name="Tanasupawat S."/>
        </authorList>
    </citation>
    <scope>NUCLEOTIDE SEQUENCE</scope>
    <source>
        <strain evidence="4">7R015</strain>
    </source>
</reference>
<keyword evidence="1" id="KW-0560">Oxidoreductase</keyword>
<dbReference type="InterPro" id="IPR050463">
    <property type="entry name" value="Gfo/Idh/MocA_oxidrdct_glycsds"/>
</dbReference>
<proteinExistence type="predicted"/>
<dbReference type="Gene3D" id="3.30.360.10">
    <property type="entry name" value="Dihydrodipicolinate Reductase, domain 2"/>
    <property type="match status" value="1"/>
</dbReference>
<keyword evidence="5" id="KW-1185">Reference proteome</keyword>
<sequence>MLRPLKAGFIGTGFIGSVHARAALQAGARLAGVVSSTPERSQAAAQALGAARAYASAEDLIDDDGVDVVHICTPNHLHAPLAVRALAAGKHVICEKPLALTSAEAAGLVEAANSSGRIATVPFVYRYYPLVREARERLHSGKAGRLRLMHGSYLQDWLLREDDDNWRVDAALGGASRAFADIGSHWCDLAQFISQQSIVRVSARKLIAVPRRHRGDGASSFTGAATAGGTSLVDTEDAVLVHFETAEGVLGSVTVSQVSPGRKNRLWIELDASDESLVFNQEEPETLWCGRRESATVLRRDPAQLTAAGGRMATLPAGHPEGYASCFEAFVGDTYAAIHTGEVPEGLPTFADGLAAASITDAVLASADSGQWIDVDRHIN</sequence>
<comment type="caution">
    <text evidence="4">The sequence shown here is derived from an EMBL/GenBank/DDBJ whole genome shotgun (WGS) entry which is preliminary data.</text>
</comment>